<keyword evidence="1" id="KW-0472">Membrane</keyword>
<name>A0ABY6J647_9BACT</name>
<accession>A0ABY6J647</accession>
<feature type="transmembrane region" description="Helical" evidence="1">
    <location>
        <begin position="36"/>
        <end position="55"/>
    </location>
</feature>
<evidence type="ECO:0000313" key="3">
    <source>
        <dbReference type="Proteomes" id="UP001162741"/>
    </source>
</evidence>
<keyword evidence="1" id="KW-0812">Transmembrane</keyword>
<evidence type="ECO:0000313" key="2">
    <source>
        <dbReference type="EMBL" id="UYQ95160.1"/>
    </source>
</evidence>
<feature type="transmembrane region" description="Helical" evidence="1">
    <location>
        <begin position="61"/>
        <end position="80"/>
    </location>
</feature>
<organism evidence="2 3">
    <name type="scientific">Chitinophaga horti</name>
    <dbReference type="NCBI Taxonomy" id="2920382"/>
    <lineage>
        <taxon>Bacteria</taxon>
        <taxon>Pseudomonadati</taxon>
        <taxon>Bacteroidota</taxon>
        <taxon>Chitinophagia</taxon>
        <taxon>Chitinophagales</taxon>
        <taxon>Chitinophagaceae</taxon>
        <taxon>Chitinophaga</taxon>
    </lineage>
</organism>
<reference evidence="2" key="1">
    <citation type="submission" date="2022-10" db="EMBL/GenBank/DDBJ databases">
        <title>Chitinophaga sp. nov., isolated from soil.</title>
        <authorList>
            <person name="Jeon C.O."/>
        </authorList>
    </citation>
    <scope>NUCLEOTIDE SEQUENCE</scope>
    <source>
        <strain evidence="2">R8</strain>
    </source>
</reference>
<protein>
    <recommendedName>
        <fullName evidence="4">YhhN-like protein</fullName>
    </recommendedName>
</protein>
<evidence type="ECO:0008006" key="4">
    <source>
        <dbReference type="Google" id="ProtNLM"/>
    </source>
</evidence>
<feature type="transmembrane region" description="Helical" evidence="1">
    <location>
        <begin position="92"/>
        <end position="110"/>
    </location>
</feature>
<proteinExistence type="predicted"/>
<feature type="transmembrane region" description="Helical" evidence="1">
    <location>
        <begin position="6"/>
        <end position="24"/>
    </location>
</feature>
<evidence type="ECO:0000256" key="1">
    <source>
        <dbReference type="SAM" id="Phobius"/>
    </source>
</evidence>
<feature type="transmembrane region" description="Helical" evidence="1">
    <location>
        <begin position="200"/>
        <end position="219"/>
    </location>
</feature>
<feature type="transmembrane region" description="Helical" evidence="1">
    <location>
        <begin position="116"/>
        <end position="137"/>
    </location>
</feature>
<gene>
    <name evidence="2" type="ORF">MKQ68_08625</name>
</gene>
<feature type="transmembrane region" description="Helical" evidence="1">
    <location>
        <begin position="158"/>
        <end position="180"/>
    </location>
</feature>
<sequence length="224" mass="25822">MGTHLIIFYFLLGIEFLVLIPFSLRFATLAKNERWIFYYLAVSFVFAAGSKILQATVGNNMLFVNLMTLLQFYLLSMYYFTVIKSQKVHRVIGILLAGITVLFIADILFIEGSRTFNSIFSSARTLVLLIYGIIFFMELQKDEQLLEQSIFINMVPDFWFNAGLFVYLCCSFILTLGYNLMQRTLLPEDMKTAQSLTMSLHYIGGVVEIIFFYVGFLKIKRVSV</sequence>
<dbReference type="Proteomes" id="UP001162741">
    <property type="component" value="Chromosome"/>
</dbReference>
<dbReference type="RefSeq" id="WP_264282939.1">
    <property type="nucleotide sequence ID" value="NZ_CP107006.1"/>
</dbReference>
<keyword evidence="1" id="KW-1133">Transmembrane helix</keyword>
<dbReference type="EMBL" id="CP107006">
    <property type="protein sequence ID" value="UYQ95160.1"/>
    <property type="molecule type" value="Genomic_DNA"/>
</dbReference>
<keyword evidence="3" id="KW-1185">Reference proteome</keyword>